<dbReference type="InterPro" id="IPR050190">
    <property type="entry name" value="UPF0213_domain"/>
</dbReference>
<dbReference type="InterPro" id="IPR000305">
    <property type="entry name" value="GIY-YIG_endonuc"/>
</dbReference>
<gene>
    <name evidence="3" type="ORF">V3330_13480</name>
</gene>
<evidence type="ECO:0000256" key="1">
    <source>
        <dbReference type="ARBA" id="ARBA00007435"/>
    </source>
</evidence>
<evidence type="ECO:0000313" key="3">
    <source>
        <dbReference type="EMBL" id="MEJ8568638.1"/>
    </source>
</evidence>
<sequence>MRRPYVYILTNHCHGTLYVGVTSHLIRRIHQHRCSAVPGFTQRYGLKRLVWFEPCDRMIDAIAYEKRLKNWKRSWKIKLIESKNPCWDDLYERLV</sequence>
<dbReference type="Proteomes" id="UP001359886">
    <property type="component" value="Unassembled WGS sequence"/>
</dbReference>
<comment type="similarity">
    <text evidence="1">Belongs to the UPF0213 family.</text>
</comment>
<dbReference type="PROSITE" id="PS50164">
    <property type="entry name" value="GIY_YIG"/>
    <property type="match status" value="1"/>
</dbReference>
<proteinExistence type="inferred from homology"/>
<feature type="domain" description="GIY-YIG" evidence="2">
    <location>
        <begin position="2"/>
        <end position="78"/>
    </location>
</feature>
<dbReference type="SUPFAM" id="SSF82771">
    <property type="entry name" value="GIY-YIG endonuclease"/>
    <property type="match status" value="1"/>
</dbReference>
<dbReference type="CDD" id="cd10448">
    <property type="entry name" value="GIY-YIG_unchar_3"/>
    <property type="match status" value="1"/>
</dbReference>
<dbReference type="PANTHER" id="PTHR34477:SF5">
    <property type="entry name" value="BSL5627 PROTEIN"/>
    <property type="match status" value="1"/>
</dbReference>
<dbReference type="Gene3D" id="3.40.1440.10">
    <property type="entry name" value="GIY-YIG endonuclease"/>
    <property type="match status" value="1"/>
</dbReference>
<accession>A0AAW9RKN3</accession>
<dbReference type="PANTHER" id="PTHR34477">
    <property type="entry name" value="UPF0213 PROTEIN YHBQ"/>
    <property type="match status" value="1"/>
</dbReference>
<dbReference type="EMBL" id="JAZHOG010000009">
    <property type="protein sequence ID" value="MEJ8568638.1"/>
    <property type="molecule type" value="Genomic_DNA"/>
</dbReference>
<dbReference type="InterPro" id="IPR035901">
    <property type="entry name" value="GIY-YIG_endonuc_sf"/>
</dbReference>
<name>A0AAW9RKN3_9GAMM</name>
<keyword evidence="4" id="KW-1185">Reference proteome</keyword>
<dbReference type="RefSeq" id="WP_354695962.1">
    <property type="nucleotide sequence ID" value="NZ_JAZHOG010000009.1"/>
</dbReference>
<reference evidence="3 4" key="1">
    <citation type="submission" date="2024-02" db="EMBL/GenBank/DDBJ databases">
        <title>A novel Wenzhouxiangellaceae bacterium, isolated from coastal sediments.</title>
        <authorList>
            <person name="Du Z.-J."/>
            <person name="Ye Y.-Q."/>
            <person name="Zhang X.-Y."/>
        </authorList>
    </citation>
    <scope>NUCLEOTIDE SEQUENCE [LARGE SCALE GENOMIC DNA]</scope>
    <source>
        <strain evidence="3 4">CH-27</strain>
    </source>
</reference>
<protein>
    <submittedName>
        <fullName evidence="3">GIY-YIG nuclease family protein</fullName>
    </submittedName>
</protein>
<evidence type="ECO:0000259" key="2">
    <source>
        <dbReference type="PROSITE" id="PS50164"/>
    </source>
</evidence>
<organism evidence="3 4">
    <name type="scientific">Elongatibacter sediminis</name>
    <dbReference type="NCBI Taxonomy" id="3119006"/>
    <lineage>
        <taxon>Bacteria</taxon>
        <taxon>Pseudomonadati</taxon>
        <taxon>Pseudomonadota</taxon>
        <taxon>Gammaproteobacteria</taxon>
        <taxon>Chromatiales</taxon>
        <taxon>Wenzhouxiangellaceae</taxon>
        <taxon>Elongatibacter</taxon>
    </lineage>
</organism>
<evidence type="ECO:0000313" key="4">
    <source>
        <dbReference type="Proteomes" id="UP001359886"/>
    </source>
</evidence>
<comment type="caution">
    <text evidence="3">The sequence shown here is derived from an EMBL/GenBank/DDBJ whole genome shotgun (WGS) entry which is preliminary data.</text>
</comment>
<dbReference type="Pfam" id="PF01541">
    <property type="entry name" value="GIY-YIG"/>
    <property type="match status" value="1"/>
</dbReference>
<dbReference type="AlphaFoldDB" id="A0AAW9RKN3"/>